<organism evidence="1 2">
    <name type="scientific">Pseudomonas frederiksbergensis</name>
    <dbReference type="NCBI Taxonomy" id="104087"/>
    <lineage>
        <taxon>Bacteria</taxon>
        <taxon>Pseudomonadati</taxon>
        <taxon>Pseudomonadota</taxon>
        <taxon>Gammaproteobacteria</taxon>
        <taxon>Pseudomonadales</taxon>
        <taxon>Pseudomonadaceae</taxon>
        <taxon>Pseudomonas</taxon>
    </lineage>
</organism>
<evidence type="ECO:0000313" key="1">
    <source>
        <dbReference type="EMBL" id="APC19495.1"/>
    </source>
</evidence>
<evidence type="ECO:0000313" key="2">
    <source>
        <dbReference type="Proteomes" id="UP000182567"/>
    </source>
</evidence>
<dbReference type="Proteomes" id="UP000182567">
    <property type="component" value="Plasmid unnamed1"/>
</dbReference>
<gene>
    <name evidence="1" type="ORF">BLL42_27565</name>
</gene>
<protein>
    <submittedName>
        <fullName evidence="1">Uncharacterized protein</fullName>
    </submittedName>
</protein>
<sequence length="68" mass="7666">MASESLKTVERHARITIGFPVEIEYASDLEGIEQWLAEQHSNTFGCSNFRVLSWQPLVGEQRPSSTSN</sequence>
<dbReference type="AlphaFoldDB" id="A0A1J0EUB5"/>
<name>A0A1J0EUB5_9PSED</name>
<geneLocation type="plasmid" evidence="1 2">
    <name>unnamed1</name>
</geneLocation>
<reference evidence="2" key="1">
    <citation type="submission" date="2016-10" db="EMBL/GenBank/DDBJ databases">
        <title>Pseudomonas frederiksbergensis ERGS4:02 complete genome.</title>
        <authorList>
            <person name="Kumar R."/>
            <person name="Acharya V."/>
            <person name="Singh D."/>
        </authorList>
    </citation>
    <scope>NUCLEOTIDE SEQUENCE [LARGE SCALE GENOMIC DNA]</scope>
    <source>
        <strain evidence="2">ERGS4:02</strain>
        <plasmid evidence="2">unnamed1</plasmid>
    </source>
</reference>
<accession>A0A1J0EUB5</accession>
<proteinExistence type="predicted"/>
<dbReference type="EMBL" id="CP017887">
    <property type="protein sequence ID" value="APC19495.1"/>
    <property type="molecule type" value="Genomic_DNA"/>
</dbReference>
<keyword evidence="1" id="KW-0614">Plasmid</keyword>